<organism evidence="2 3">
    <name type="scientific">Phytoactinopolyspora halotolerans</name>
    <dbReference type="NCBI Taxonomy" id="1981512"/>
    <lineage>
        <taxon>Bacteria</taxon>
        <taxon>Bacillati</taxon>
        <taxon>Actinomycetota</taxon>
        <taxon>Actinomycetes</taxon>
        <taxon>Jiangellales</taxon>
        <taxon>Jiangellaceae</taxon>
        <taxon>Phytoactinopolyspora</taxon>
    </lineage>
</organism>
<comment type="caution">
    <text evidence="2">The sequence shown here is derived from an EMBL/GenBank/DDBJ whole genome shotgun (WGS) entry which is preliminary data.</text>
</comment>
<gene>
    <name evidence="2" type="ORF">G1H10_07835</name>
</gene>
<dbReference type="Pfam" id="PF25991">
    <property type="entry name" value="KhtT_N"/>
    <property type="match status" value="1"/>
</dbReference>
<name>A0A6L9S6B0_9ACTN</name>
<evidence type="ECO:0000313" key="3">
    <source>
        <dbReference type="Proteomes" id="UP000475214"/>
    </source>
</evidence>
<dbReference type="RefSeq" id="WP_163735127.1">
    <property type="nucleotide sequence ID" value="NZ_JAAGOA010000004.1"/>
</dbReference>
<reference evidence="2 3" key="1">
    <citation type="submission" date="2020-02" db="EMBL/GenBank/DDBJ databases">
        <authorList>
            <person name="Li X.-J."/>
            <person name="Han X.-M."/>
        </authorList>
    </citation>
    <scope>NUCLEOTIDE SEQUENCE [LARGE SCALE GENOMIC DNA]</scope>
    <source>
        <strain evidence="2 3">CCTCC AB 2017055</strain>
    </source>
</reference>
<accession>A0A6L9S6B0</accession>
<feature type="domain" description="Potassium/proton antiporter subunit KhtT-like N-terminal" evidence="1">
    <location>
        <begin position="5"/>
        <end position="71"/>
    </location>
</feature>
<dbReference type="EMBL" id="JAAGOA010000004">
    <property type="protein sequence ID" value="NEE00078.1"/>
    <property type="molecule type" value="Genomic_DNA"/>
</dbReference>
<proteinExistence type="predicted"/>
<protein>
    <submittedName>
        <fullName evidence="2">Potassium transporter TrkA</fullName>
    </submittedName>
</protein>
<dbReference type="AlphaFoldDB" id="A0A6L9S6B0"/>
<sequence length="75" mass="8052">MGQGVHVQELPGIGKRYDIDLGRADQRVSVVVRSGGVRDLYVFTSTSADPTAVIELSEEQARKVGAVLSATFFEA</sequence>
<evidence type="ECO:0000259" key="1">
    <source>
        <dbReference type="Pfam" id="PF25991"/>
    </source>
</evidence>
<dbReference type="Proteomes" id="UP000475214">
    <property type="component" value="Unassembled WGS sequence"/>
</dbReference>
<dbReference type="InterPro" id="IPR058776">
    <property type="entry name" value="KhtT-like_N"/>
</dbReference>
<keyword evidence="3" id="KW-1185">Reference proteome</keyword>
<evidence type="ECO:0000313" key="2">
    <source>
        <dbReference type="EMBL" id="NEE00078.1"/>
    </source>
</evidence>